<evidence type="ECO:0000256" key="3">
    <source>
        <dbReference type="ARBA" id="ARBA00022475"/>
    </source>
</evidence>
<dbReference type="KEGG" id="palw:PSAL_026250"/>
<dbReference type="RefSeq" id="WP_119841079.1">
    <property type="nucleotide sequence ID" value="NZ_CP060436.1"/>
</dbReference>
<evidence type="ECO:0000256" key="5">
    <source>
        <dbReference type="ARBA" id="ARBA00022989"/>
    </source>
</evidence>
<dbReference type="Pfam" id="PF03547">
    <property type="entry name" value="Mem_trans"/>
    <property type="match status" value="1"/>
</dbReference>
<dbReference type="InterPro" id="IPR004776">
    <property type="entry name" value="Mem_transp_PIN-like"/>
</dbReference>
<organism evidence="7 8">
    <name type="scientific">Pseudooceanicola algae</name>
    <dbReference type="NCBI Taxonomy" id="1537215"/>
    <lineage>
        <taxon>Bacteria</taxon>
        <taxon>Pseudomonadati</taxon>
        <taxon>Pseudomonadota</taxon>
        <taxon>Alphaproteobacteria</taxon>
        <taxon>Rhodobacterales</taxon>
        <taxon>Paracoccaceae</taxon>
        <taxon>Pseudooceanicola</taxon>
    </lineage>
</organism>
<keyword evidence="4" id="KW-0812">Transmembrane</keyword>
<evidence type="ECO:0000313" key="7">
    <source>
        <dbReference type="EMBL" id="QPM91372.1"/>
    </source>
</evidence>
<gene>
    <name evidence="7" type="ORF">PSAL_026250</name>
</gene>
<keyword evidence="8" id="KW-1185">Reference proteome</keyword>
<evidence type="ECO:0000256" key="6">
    <source>
        <dbReference type="ARBA" id="ARBA00023136"/>
    </source>
</evidence>
<evidence type="ECO:0000256" key="1">
    <source>
        <dbReference type="ARBA" id="ARBA00004141"/>
    </source>
</evidence>
<keyword evidence="2" id="KW-0813">Transport</keyword>
<dbReference type="AlphaFoldDB" id="A0A418SB80"/>
<accession>A0A418SB80</accession>
<name>A0A418SB80_9RHOB</name>
<comment type="subcellular location">
    <subcellularLocation>
        <location evidence="1">Membrane</location>
        <topology evidence="1">Multi-pass membrane protein</topology>
    </subcellularLocation>
</comment>
<evidence type="ECO:0000256" key="4">
    <source>
        <dbReference type="ARBA" id="ARBA00022692"/>
    </source>
</evidence>
<dbReference type="GO" id="GO:0016020">
    <property type="term" value="C:membrane"/>
    <property type="evidence" value="ECO:0007669"/>
    <property type="project" value="UniProtKB-SubCell"/>
</dbReference>
<dbReference type="Proteomes" id="UP000283786">
    <property type="component" value="Chromosome"/>
</dbReference>
<sequence length="314" mass="33027">MLSVLSITFPIFAIVGLGYVLTRKGVFAPRDMAVLGNFVMMLAMPALLFHATATRSFGELIDPGFLVLLALAGLTTQGIAWTALKLWGTGPARRAIGVLGAATPNSAFLAYPIMQILFPEIAPRVLAMCLLVENFVLSPIGLVMIEATNPSEQRHPLRVIGTLALSVLRRPFIIGLILGAGVSVSGLHMPVALDRTLDLLSQAASPLALFVIGGSLVGLPLRGNFRLAGALAAFKLFLHPLIALTWVLMLVLIGLPAPSGDWEVALILSTAMPIFGIFPLLARNSPHSGAASLAVMVSTVGAFFSLPVLIALLA</sequence>
<reference evidence="7 8" key="1">
    <citation type="submission" date="2020-08" db="EMBL/GenBank/DDBJ databases">
        <title>Genome sequence of Rhodobacteraceae bacterium Lw-13e.</title>
        <authorList>
            <person name="Poehlein A."/>
            <person name="Wolter L."/>
            <person name="Daniel R."/>
            <person name="Brinkhoff T."/>
        </authorList>
    </citation>
    <scope>NUCLEOTIDE SEQUENCE [LARGE SCALE GENOMIC DNA]</scope>
    <source>
        <strain evidence="7 8">Lw-13e</strain>
    </source>
</reference>
<keyword evidence="3" id="KW-1003">Cell membrane</keyword>
<evidence type="ECO:0000313" key="8">
    <source>
        <dbReference type="Proteomes" id="UP000283786"/>
    </source>
</evidence>
<dbReference type="EMBL" id="CP060436">
    <property type="protein sequence ID" value="QPM91372.1"/>
    <property type="molecule type" value="Genomic_DNA"/>
</dbReference>
<proteinExistence type="predicted"/>
<dbReference type="GO" id="GO:0055085">
    <property type="term" value="P:transmembrane transport"/>
    <property type="evidence" value="ECO:0007669"/>
    <property type="project" value="InterPro"/>
</dbReference>
<evidence type="ECO:0000256" key="2">
    <source>
        <dbReference type="ARBA" id="ARBA00022448"/>
    </source>
</evidence>
<keyword evidence="6" id="KW-0472">Membrane</keyword>
<dbReference type="OrthoDB" id="9810457at2"/>
<dbReference type="PANTHER" id="PTHR36838">
    <property type="entry name" value="AUXIN EFFLUX CARRIER FAMILY PROTEIN"/>
    <property type="match status" value="1"/>
</dbReference>
<protein>
    <submittedName>
        <fullName evidence="7">Uncharacterized protein</fullName>
    </submittedName>
</protein>
<dbReference type="PANTHER" id="PTHR36838:SF3">
    <property type="entry name" value="TRANSPORTER AUXIN EFFLUX CARRIER EC FAMILY"/>
    <property type="match status" value="1"/>
</dbReference>
<keyword evidence="5" id="KW-1133">Transmembrane helix</keyword>